<dbReference type="InterPro" id="IPR032722">
    <property type="entry name" value="Deaminase_XOO_2897"/>
</dbReference>
<dbReference type="NCBIfam" id="TIGR03696">
    <property type="entry name" value="Rhs_assc_core"/>
    <property type="match status" value="1"/>
</dbReference>
<reference evidence="4 5" key="1">
    <citation type="journal article" date="2007" name="Nat. Biotechnol.">
        <title>Complete genome sequence of the myxobacterium Sorangium cellulosum.</title>
        <authorList>
            <person name="Schneiker S."/>
            <person name="Perlova O."/>
            <person name="Kaiser O."/>
            <person name="Gerth K."/>
            <person name="Alici A."/>
            <person name="Altmeyer M.O."/>
            <person name="Bartels D."/>
            <person name="Bekel T."/>
            <person name="Beyer S."/>
            <person name="Bode E."/>
            <person name="Bode H.B."/>
            <person name="Bolten C.J."/>
            <person name="Choudhuri J.V."/>
            <person name="Doss S."/>
            <person name="Elnakady Y.A."/>
            <person name="Frank B."/>
            <person name="Gaigalat L."/>
            <person name="Goesmann A."/>
            <person name="Groeger C."/>
            <person name="Gross F."/>
            <person name="Jelsbak L."/>
            <person name="Jelsbak L."/>
            <person name="Kalinowski J."/>
            <person name="Kegler C."/>
            <person name="Knauber T."/>
            <person name="Konietzny S."/>
            <person name="Kopp M."/>
            <person name="Krause L."/>
            <person name="Krug D."/>
            <person name="Linke B."/>
            <person name="Mahmud T."/>
            <person name="Martinez-Arias R."/>
            <person name="McHardy A.C."/>
            <person name="Merai M."/>
            <person name="Meyer F."/>
            <person name="Mormann S."/>
            <person name="Munoz-Dorado J."/>
            <person name="Perez J."/>
            <person name="Pradella S."/>
            <person name="Rachid S."/>
            <person name="Raddatz G."/>
            <person name="Rosenau F."/>
            <person name="Rueckert C."/>
            <person name="Sasse F."/>
            <person name="Scharfe M."/>
            <person name="Schuster S.C."/>
            <person name="Suen G."/>
            <person name="Treuner-Lange A."/>
            <person name="Velicer G.J."/>
            <person name="Vorholter F.-J."/>
            <person name="Weissman K.J."/>
            <person name="Welch R.D."/>
            <person name="Wenzel S.C."/>
            <person name="Whitworth D.E."/>
            <person name="Wilhelm S."/>
            <person name="Wittmann C."/>
            <person name="Bloecker H."/>
            <person name="Puehler A."/>
            <person name="Mueller R."/>
        </authorList>
    </citation>
    <scope>NUCLEOTIDE SEQUENCE [LARGE SCALE GENOMIC DNA]</scope>
    <source>
        <strain evidence="5">So ce56</strain>
    </source>
</reference>
<dbReference type="Pfam" id="PF25023">
    <property type="entry name" value="TEN_YD-shell"/>
    <property type="match status" value="3"/>
</dbReference>
<dbReference type="eggNOG" id="COG3209">
    <property type="taxonomic scope" value="Bacteria"/>
</dbReference>
<dbReference type="InterPro" id="IPR056823">
    <property type="entry name" value="TEN-like_YD-shell"/>
</dbReference>
<dbReference type="RefSeq" id="WP_012236719.1">
    <property type="nucleotide sequence ID" value="NC_010162.1"/>
</dbReference>
<name>A9EVR3_SORC5</name>
<evidence type="ECO:0000313" key="5">
    <source>
        <dbReference type="Proteomes" id="UP000002139"/>
    </source>
</evidence>
<dbReference type="Gene3D" id="2.180.10.10">
    <property type="entry name" value="RHS repeat-associated core"/>
    <property type="match status" value="3"/>
</dbReference>
<proteinExistence type="predicted"/>
<dbReference type="InterPro" id="IPR050708">
    <property type="entry name" value="T6SS_VgrG/RHS"/>
</dbReference>
<evidence type="ECO:0000313" key="4">
    <source>
        <dbReference type="EMBL" id="CAN94249.1"/>
    </source>
</evidence>
<dbReference type="Pfam" id="PF05593">
    <property type="entry name" value="RHS_repeat"/>
    <property type="match status" value="2"/>
</dbReference>
<dbReference type="CDD" id="cd14740">
    <property type="entry name" value="PAAR_4"/>
    <property type="match status" value="1"/>
</dbReference>
<dbReference type="PANTHER" id="PTHR32305:SF15">
    <property type="entry name" value="PROTEIN RHSA-RELATED"/>
    <property type="match status" value="1"/>
</dbReference>
<dbReference type="Proteomes" id="UP000002139">
    <property type="component" value="Chromosome"/>
</dbReference>
<feature type="domain" description="Teneurin-like YD-shell" evidence="3">
    <location>
        <begin position="670"/>
        <end position="782"/>
    </location>
</feature>
<evidence type="ECO:0000259" key="2">
    <source>
        <dbReference type="Pfam" id="PF20148"/>
    </source>
</evidence>
<organism evidence="4 5">
    <name type="scientific">Sorangium cellulosum (strain So ce56)</name>
    <name type="common">Polyangium cellulosum (strain So ce56)</name>
    <dbReference type="NCBI Taxonomy" id="448385"/>
    <lineage>
        <taxon>Bacteria</taxon>
        <taxon>Pseudomonadati</taxon>
        <taxon>Myxococcota</taxon>
        <taxon>Polyangia</taxon>
        <taxon>Polyangiales</taxon>
        <taxon>Polyangiaceae</taxon>
        <taxon>Sorangium</taxon>
    </lineage>
</organism>
<dbReference type="Pfam" id="PF20148">
    <property type="entry name" value="DUF6531"/>
    <property type="match status" value="1"/>
</dbReference>
<dbReference type="InterPro" id="IPR006530">
    <property type="entry name" value="YD"/>
</dbReference>
<dbReference type="KEGG" id="scl:sce4086"/>
<dbReference type="NCBIfam" id="TIGR01643">
    <property type="entry name" value="YD_repeat_2x"/>
    <property type="match status" value="10"/>
</dbReference>
<accession>A9EVR3</accession>
<dbReference type="SUPFAM" id="SSF50956">
    <property type="entry name" value="Thermostable phytase (3-phytase)"/>
    <property type="match status" value="1"/>
</dbReference>
<keyword evidence="1" id="KW-0677">Repeat</keyword>
<dbReference type="EMBL" id="AM746676">
    <property type="protein sequence ID" value="CAN94249.1"/>
    <property type="molecule type" value="Genomic_DNA"/>
</dbReference>
<dbReference type="InterPro" id="IPR031325">
    <property type="entry name" value="RHS_repeat"/>
</dbReference>
<dbReference type="STRING" id="448385.sce4086"/>
<protein>
    <submittedName>
        <fullName evidence="4">Conserved carbohydrate-binding protein, Rhs family</fullName>
    </submittedName>
</protein>
<sequence>MLASSFFDLVLGLDIHFEMVPTPAPLPLPIPNPFTGIIFDPMGLAAGLVLGNLMAAVSGAPPTGPVVYWGFVPATNTGTEAIHIPGHILFPPGVAWAPFPKTPKPVIHPGEVPAPALPIKPENDAICVFGSKTVTVMGSNAVRFGDILLSCSEPIRLPSSVVLAIPKGAPILIGGPPSLDLMSAVMASLRTRFVSDSLHALVSRLRPSRFRNFLHRAVCFFTGHPVDVASGKVLTEAVDAELGGPMPFRVERIYSSACASRRGPLGHGWSLSLDQAIWTERGKVVLLAEDGREIEFDTFDHPGHTMLPGEAVYHPIERLSLRCLGGSRWEVEARDGTVREFAPVPGRPEARAALQRIRSRCRNHEIVLAYDARGRLEWVRDSAGRLVWLEHDDEDRLVALNLPLPRGRGFAAHRQYRYDDQGDLVAVSDALGHEWRFEYVTHLLVRETDRNGLSFYFAYDGLGEDAFCVRTWGDGGIYDHRLQYDKRGRVTVVTDSLGNTTRYYMNVVGLVTKIVDPLGGTTEYQVDPTTLQRTREVDPAGVAVERRYDDRGNLIELADGVGSKVRLEYDRGGRPVRAVDALGGEWRWEYDENGSLVRRVNPLGEATYLTWDRGLLVALALPDRRKIHVEYDEHKEIREIRSGGSGKSTYERDERGRLIAARDPRGAVVTTAYDAEGRTLERRSRSGAAERHRYDPEGHLVEIDSDARRIKLEYGHFHRLVRRSEGGGEISFHYDSEGHLLAARNEYGEQYLFTYDASGNVATETRFSGGTWRYRRDAAGRVGAAVDPAGSTSTMTYDAAGRLARVDHGDGTFLEFRYRADGELEWAQNEHSETSCHRDAIGRILAEVQPAGRVASTYLPGGARHRIESSLGARCTIVHDAGLGARELHLGGGASPEAVIAFTRDPMGAELSRLLPGGVELQWDRDIAGRPLARRTTRVDSGAARLDARAYEWRGEDQIAAIVDAARGARTFEHDRAGRLLSERSPRGDVARPLRRFSADELAEERASARFGPGSRVIDHAGVRYTYDAAGRLQTKERDGRRWSFHWNGHGLLRRVELPDGRAALFEYDAFARRTAKRIVRCGSSGEEVVDSETRFLWDGHTLLHEISIKHGLTTWYWEPGLFAPVARERGGQVWSVIPDHLGAPTTLFDTSGVQVWAAETDTLGRTAVEQGAPEDCPWRWPGQYEDPETGLYYNRFRYYDPDAGNYVSPDPLGLLAGTAEYAYAPDSLVWFDPLGLIVLQQVPYNDHPLFGAVSEFIQGKSRSDLRGRNVAAVLLDDGTVIVRASEGGGNHAERVLMGLSEVDPAKVVAVYTERSPCTGRINCHDLLDSSLGADVPVYYTHEMIRGQEGKTAQQIEADRNQFCRGG</sequence>
<dbReference type="Pfam" id="PF14440">
    <property type="entry name" value="XOO_2897-deam"/>
    <property type="match status" value="1"/>
</dbReference>
<keyword evidence="5" id="KW-1185">Reference proteome</keyword>
<gene>
    <name evidence="4" type="ordered locus">sce4086</name>
</gene>
<evidence type="ECO:0000259" key="3">
    <source>
        <dbReference type="Pfam" id="PF25023"/>
    </source>
</evidence>
<dbReference type="InterPro" id="IPR022385">
    <property type="entry name" value="Rhs_assc_core"/>
</dbReference>
<feature type="domain" description="Teneurin-like YD-shell" evidence="3">
    <location>
        <begin position="1008"/>
        <end position="1211"/>
    </location>
</feature>
<evidence type="ECO:0000256" key="1">
    <source>
        <dbReference type="ARBA" id="ARBA00022737"/>
    </source>
</evidence>
<feature type="domain" description="DUF6531" evidence="2">
    <location>
        <begin position="223"/>
        <end position="296"/>
    </location>
</feature>
<dbReference type="HOGENOM" id="CLU_001218_1_6_7"/>
<dbReference type="InterPro" id="IPR045351">
    <property type="entry name" value="DUF6531"/>
</dbReference>
<feature type="domain" description="Teneurin-like YD-shell" evidence="3">
    <location>
        <begin position="544"/>
        <end position="661"/>
    </location>
</feature>
<dbReference type="PANTHER" id="PTHR32305">
    <property type="match status" value="1"/>
</dbReference>